<dbReference type="Pfam" id="PF13439">
    <property type="entry name" value="Glyco_transf_4"/>
    <property type="match status" value="1"/>
</dbReference>
<dbReference type="EMBL" id="LWQU01000140">
    <property type="protein sequence ID" value="OAN50414.1"/>
    <property type="molecule type" value="Genomic_DNA"/>
</dbReference>
<dbReference type="STRING" id="1437059.A6A05_12695"/>
<dbReference type="RefSeq" id="WP_068500511.1">
    <property type="nucleotide sequence ID" value="NZ_LWQU01000140.1"/>
</dbReference>
<dbReference type="Proteomes" id="UP000078543">
    <property type="component" value="Unassembled WGS sequence"/>
</dbReference>
<comment type="caution">
    <text evidence="2">The sequence shown here is derived from an EMBL/GenBank/DDBJ whole genome shotgun (WGS) entry which is preliminary data.</text>
</comment>
<gene>
    <name evidence="2" type="ORF">A6A05_12695</name>
</gene>
<dbReference type="AlphaFoldDB" id="A0A178MR50"/>
<evidence type="ECO:0000313" key="2">
    <source>
        <dbReference type="EMBL" id="OAN50414.1"/>
    </source>
</evidence>
<dbReference type="GO" id="GO:0016757">
    <property type="term" value="F:glycosyltransferase activity"/>
    <property type="evidence" value="ECO:0007669"/>
    <property type="project" value="UniProtKB-KW"/>
</dbReference>
<dbReference type="OrthoDB" id="9802525at2"/>
<dbReference type="Pfam" id="PF13692">
    <property type="entry name" value="Glyco_trans_1_4"/>
    <property type="match status" value="1"/>
</dbReference>
<accession>A0A178MR50</accession>
<proteinExistence type="predicted"/>
<dbReference type="InterPro" id="IPR050194">
    <property type="entry name" value="Glycosyltransferase_grp1"/>
</dbReference>
<reference evidence="2 3" key="1">
    <citation type="submission" date="2016-04" db="EMBL/GenBank/DDBJ databases">
        <title>Draft genome sequence of freshwater magnetotactic bacteria Magnetospirillum marisnigri SP-1 and Magnetospirillum moscoviense BB-1.</title>
        <authorList>
            <person name="Koziaeva V."/>
            <person name="Dziuba M.V."/>
            <person name="Ivanov T.M."/>
            <person name="Kuznetsov B."/>
            <person name="Grouzdev D.S."/>
        </authorList>
    </citation>
    <scope>NUCLEOTIDE SEQUENCE [LARGE SCALE GENOMIC DNA]</scope>
    <source>
        <strain evidence="2 3">BB-1</strain>
    </source>
</reference>
<keyword evidence="2" id="KW-0328">Glycosyltransferase</keyword>
<organism evidence="2 3">
    <name type="scientific">Magnetospirillum moscoviense</name>
    <dbReference type="NCBI Taxonomy" id="1437059"/>
    <lineage>
        <taxon>Bacteria</taxon>
        <taxon>Pseudomonadati</taxon>
        <taxon>Pseudomonadota</taxon>
        <taxon>Alphaproteobacteria</taxon>
        <taxon>Rhodospirillales</taxon>
        <taxon>Rhodospirillaceae</taxon>
        <taxon>Magnetospirillum</taxon>
    </lineage>
</organism>
<protein>
    <submittedName>
        <fullName evidence="2">Alpha-mannosyltransferase</fullName>
    </submittedName>
</protein>
<evidence type="ECO:0000259" key="1">
    <source>
        <dbReference type="Pfam" id="PF13439"/>
    </source>
</evidence>
<dbReference type="CDD" id="cd03814">
    <property type="entry name" value="GT4-like"/>
    <property type="match status" value="1"/>
</dbReference>
<keyword evidence="3" id="KW-1185">Reference proteome</keyword>
<name>A0A178MR50_9PROT</name>
<dbReference type="PANTHER" id="PTHR45947">
    <property type="entry name" value="SULFOQUINOVOSYL TRANSFERASE SQD2"/>
    <property type="match status" value="1"/>
</dbReference>
<feature type="domain" description="Glycosyltransferase subfamily 4-like N-terminal" evidence="1">
    <location>
        <begin position="14"/>
        <end position="165"/>
    </location>
</feature>
<dbReference type="SUPFAM" id="SSF53756">
    <property type="entry name" value="UDP-Glycosyltransferase/glycogen phosphorylase"/>
    <property type="match status" value="1"/>
</dbReference>
<dbReference type="InterPro" id="IPR028098">
    <property type="entry name" value="Glyco_trans_4-like_N"/>
</dbReference>
<dbReference type="Gene3D" id="3.40.50.2000">
    <property type="entry name" value="Glycogen Phosphorylase B"/>
    <property type="match status" value="2"/>
</dbReference>
<dbReference type="PANTHER" id="PTHR45947:SF3">
    <property type="entry name" value="SULFOQUINOVOSYL TRANSFERASE SQD2"/>
    <property type="match status" value="1"/>
</dbReference>
<sequence>MRIVVVSDAWFPQVNGVVRTLDTLKAELERTGHQVVMVTPDLFRSVACPTYPEIRLALAPSAKLARLIEAAQPCAIHIATEGPLGWAARRFCRRRHLPFTSAYHTKFPEYVRARFGVPLGLSYRVMRRFHDASARVMVATRSIENELTARGFSRIGRWSRGVDTDLFRPRPECRGEHGPLAGLARPIFLSVGRVAVEKNIEAFLALDLPGSKVVVGDGPLADELKHRHPEAHFVGARFGEDLARHYAAADVFVFPSMTDTFGLVLLEALASGLPVAAYPVPGPLDVLTGSDAGILDTDLGKAARAALAISPEDCRAHAMGFSWAAATQQFLANLQPFDPVCSPDPAPHLTSMA</sequence>
<evidence type="ECO:0000313" key="3">
    <source>
        <dbReference type="Proteomes" id="UP000078543"/>
    </source>
</evidence>
<keyword evidence="2" id="KW-0808">Transferase</keyword>